<feature type="transmembrane region" description="Helical" evidence="7">
    <location>
        <begin position="51"/>
        <end position="69"/>
    </location>
</feature>
<comment type="subcellular location">
    <subcellularLocation>
        <location evidence="1">Membrane</location>
        <topology evidence="1">Multi-pass membrane protein</topology>
    </subcellularLocation>
</comment>
<keyword evidence="9" id="KW-1185">Reference proteome</keyword>
<dbReference type="InterPro" id="IPR036259">
    <property type="entry name" value="MFS_trans_sf"/>
</dbReference>
<keyword evidence="5 7" id="KW-0472">Membrane</keyword>
<keyword evidence="3 7" id="KW-0812">Transmembrane</keyword>
<comment type="caution">
    <text evidence="8">The sequence shown here is derived from an EMBL/GenBank/DDBJ whole genome shotgun (WGS) entry which is preliminary data.</text>
</comment>
<protein>
    <recommendedName>
        <fullName evidence="10">Major facilitator superfamily (MFS) profile domain-containing protein</fullName>
    </recommendedName>
</protein>
<dbReference type="OrthoDB" id="10021397at2759"/>
<dbReference type="AlphaFoldDB" id="A0A232M4G3"/>
<proteinExistence type="predicted"/>
<dbReference type="PANTHER" id="PTHR23501:SF177">
    <property type="entry name" value="MAJOR FACILITATOR SUPERFAMILY (MFS) PROFILE DOMAIN-CONTAINING PROTEIN-RELATED"/>
    <property type="match status" value="1"/>
</dbReference>
<gene>
    <name evidence="8" type="ORF">Egran_01262</name>
</gene>
<keyword evidence="2" id="KW-0813">Transport</keyword>
<evidence type="ECO:0000256" key="3">
    <source>
        <dbReference type="ARBA" id="ARBA00022692"/>
    </source>
</evidence>
<evidence type="ECO:0000313" key="9">
    <source>
        <dbReference type="Proteomes" id="UP000243515"/>
    </source>
</evidence>
<dbReference type="GO" id="GO:0005886">
    <property type="term" value="C:plasma membrane"/>
    <property type="evidence" value="ECO:0007669"/>
    <property type="project" value="TreeGrafter"/>
</dbReference>
<dbReference type="Pfam" id="PF07690">
    <property type="entry name" value="MFS_1"/>
    <property type="match status" value="1"/>
</dbReference>
<feature type="transmembrane region" description="Helical" evidence="7">
    <location>
        <begin position="265"/>
        <end position="292"/>
    </location>
</feature>
<sequence length="489" mass="53344">MMIVATAIPQITTVFSSLDQVGWYGSAFFLTVASFQSTWGKTYKYFPLKSTFLLSIVIFEFCSLISGVAQSSTALIVGRVITGAGAAGIASGVYTLPSPVLHANVLHTQVSSAQRCQCHWTPSWWSLYKSDLVAVVVSDHFCFYINLPVGGLSALIIFLSFTTPPAAQPAKASLKEKLLQMDIPGTFTIMAAVVCYLLALQWGGVTKSWSDSQVWWTGERALIPGQILKQRNVLVAGIYVMFVAGPMFVLIYYLPIYFQSIKGVFGLSTIISGILLTVFGKFGYLMVIGAVMETIGSGLIYTFEIDTSTGHWIGLSQRLPETAPTVNPQQVIATGATELRHVFTPEQIPGILEAYMDGLKLTFLLCIVLAAVTVVVSAFPKWVIVFVYSFGVLCNNRRRLKKIAVEEERQRVERPKSVDLDETDRNDIPFGARALESGIQVEGIWISSPASLSPDQSETPATSIPPSPILPPAAQSMPVNTPMYGGKRR</sequence>
<feature type="transmembrane region" description="Helical" evidence="7">
    <location>
        <begin position="21"/>
        <end position="39"/>
    </location>
</feature>
<feature type="transmembrane region" description="Helical" evidence="7">
    <location>
        <begin position="233"/>
        <end position="253"/>
    </location>
</feature>
<evidence type="ECO:0000256" key="7">
    <source>
        <dbReference type="SAM" id="Phobius"/>
    </source>
</evidence>
<evidence type="ECO:0000256" key="4">
    <source>
        <dbReference type="ARBA" id="ARBA00022989"/>
    </source>
</evidence>
<evidence type="ECO:0000256" key="6">
    <source>
        <dbReference type="SAM" id="MobiDB-lite"/>
    </source>
</evidence>
<feature type="transmembrane region" description="Helical" evidence="7">
    <location>
        <begin position="183"/>
        <end position="202"/>
    </location>
</feature>
<evidence type="ECO:0000256" key="1">
    <source>
        <dbReference type="ARBA" id="ARBA00004141"/>
    </source>
</evidence>
<dbReference type="SUPFAM" id="SSF103473">
    <property type="entry name" value="MFS general substrate transporter"/>
    <property type="match status" value="1"/>
</dbReference>
<reference evidence="8 9" key="1">
    <citation type="journal article" date="2015" name="Environ. Microbiol.">
        <title>Metagenome sequence of Elaphomyces granulatus from sporocarp tissue reveals Ascomycota ectomycorrhizal fingerprints of genome expansion and a Proteobacteria-rich microbiome.</title>
        <authorList>
            <person name="Quandt C.A."/>
            <person name="Kohler A."/>
            <person name="Hesse C.N."/>
            <person name="Sharpton T.J."/>
            <person name="Martin F."/>
            <person name="Spatafora J.W."/>
        </authorList>
    </citation>
    <scope>NUCLEOTIDE SEQUENCE [LARGE SCALE GENOMIC DNA]</scope>
    <source>
        <strain evidence="8 9">OSC145934</strain>
    </source>
</reference>
<feature type="transmembrane region" description="Helical" evidence="7">
    <location>
        <begin position="143"/>
        <end position="162"/>
    </location>
</feature>
<organism evidence="8 9">
    <name type="scientific">Elaphomyces granulatus</name>
    <dbReference type="NCBI Taxonomy" id="519963"/>
    <lineage>
        <taxon>Eukaryota</taxon>
        <taxon>Fungi</taxon>
        <taxon>Dikarya</taxon>
        <taxon>Ascomycota</taxon>
        <taxon>Pezizomycotina</taxon>
        <taxon>Eurotiomycetes</taxon>
        <taxon>Eurotiomycetidae</taxon>
        <taxon>Eurotiales</taxon>
        <taxon>Elaphomycetaceae</taxon>
        <taxon>Elaphomyces</taxon>
    </lineage>
</organism>
<evidence type="ECO:0000256" key="2">
    <source>
        <dbReference type="ARBA" id="ARBA00022448"/>
    </source>
</evidence>
<dbReference type="GO" id="GO:0022857">
    <property type="term" value="F:transmembrane transporter activity"/>
    <property type="evidence" value="ECO:0007669"/>
    <property type="project" value="InterPro"/>
</dbReference>
<name>A0A232M4G3_9EURO</name>
<evidence type="ECO:0008006" key="10">
    <source>
        <dbReference type="Google" id="ProtNLM"/>
    </source>
</evidence>
<feature type="transmembrane region" description="Helical" evidence="7">
    <location>
        <begin position="76"/>
        <end position="96"/>
    </location>
</feature>
<evidence type="ECO:0000313" key="8">
    <source>
        <dbReference type="EMBL" id="OXV10977.1"/>
    </source>
</evidence>
<dbReference type="EMBL" id="NPHW01002668">
    <property type="protein sequence ID" value="OXV10977.1"/>
    <property type="molecule type" value="Genomic_DNA"/>
</dbReference>
<keyword evidence="4 7" id="KW-1133">Transmembrane helix</keyword>
<accession>A0A232M4G3</accession>
<feature type="compositionally biased region" description="Polar residues" evidence="6">
    <location>
        <begin position="449"/>
        <end position="458"/>
    </location>
</feature>
<feature type="transmembrane region" description="Helical" evidence="7">
    <location>
        <begin position="361"/>
        <end position="394"/>
    </location>
</feature>
<feature type="region of interest" description="Disordered" evidence="6">
    <location>
        <begin position="449"/>
        <end position="489"/>
    </location>
</feature>
<dbReference type="Proteomes" id="UP000243515">
    <property type="component" value="Unassembled WGS sequence"/>
</dbReference>
<dbReference type="Gene3D" id="1.20.1720.10">
    <property type="entry name" value="Multidrug resistance protein D"/>
    <property type="match status" value="1"/>
</dbReference>
<dbReference type="InterPro" id="IPR011701">
    <property type="entry name" value="MFS"/>
</dbReference>
<dbReference type="PANTHER" id="PTHR23501">
    <property type="entry name" value="MAJOR FACILITATOR SUPERFAMILY"/>
    <property type="match status" value="1"/>
</dbReference>
<evidence type="ECO:0000256" key="5">
    <source>
        <dbReference type="ARBA" id="ARBA00023136"/>
    </source>
</evidence>